<proteinExistence type="predicted"/>
<dbReference type="Proteomes" id="UP001498476">
    <property type="component" value="Unassembled WGS sequence"/>
</dbReference>
<protein>
    <recommendedName>
        <fullName evidence="3">ARCA protein</fullName>
    </recommendedName>
</protein>
<keyword evidence="2" id="KW-1185">Reference proteome</keyword>
<evidence type="ECO:0008006" key="3">
    <source>
        <dbReference type="Google" id="ProtNLM"/>
    </source>
</evidence>
<comment type="caution">
    <text evidence="1">The sequence shown here is derived from an EMBL/GenBank/DDBJ whole genome shotgun (WGS) entry which is preliminary data.</text>
</comment>
<organism evidence="1 2">
    <name type="scientific">Neonectria punicea</name>
    <dbReference type="NCBI Taxonomy" id="979145"/>
    <lineage>
        <taxon>Eukaryota</taxon>
        <taxon>Fungi</taxon>
        <taxon>Dikarya</taxon>
        <taxon>Ascomycota</taxon>
        <taxon>Pezizomycotina</taxon>
        <taxon>Sordariomycetes</taxon>
        <taxon>Hypocreomycetidae</taxon>
        <taxon>Hypocreales</taxon>
        <taxon>Nectriaceae</taxon>
        <taxon>Neonectria</taxon>
    </lineage>
</organism>
<sequence>MDAYVSDRYHQRCLNSLVPMLGDPDALLDQDLFAAIVILRTLEEIEVPLSGADSGTHLFGSHLFVTASGKSPMSGSGQPDASSNLAGLRRAAFLVAFRQEVFTAFVSQRPVTPAFFLYDVDRSIDVPADDYTWTNRILLHVADALAFCFPDSAVAKDESIRKYEELVEYGEQWYANKPQNFNPIFYNKAGCDDSDDVANGRRLSPDIWLLSDTVVTGLLNYHLSRILLLAFDPRAPRLGPSRHYFLKRQTKEIKQEVKTMIGMANGNAQCAPHFLLACTGIALAGDRFEKRWEQDELMQFLNKAEAACAWSTTAAQQHLMEAWAWMGTDV</sequence>
<name>A0ABR1GS34_9HYPO</name>
<evidence type="ECO:0000313" key="2">
    <source>
        <dbReference type="Proteomes" id="UP001498476"/>
    </source>
</evidence>
<dbReference type="EMBL" id="JAZAVJ010000195">
    <property type="protein sequence ID" value="KAK7408209.1"/>
    <property type="molecule type" value="Genomic_DNA"/>
</dbReference>
<reference evidence="1 2" key="1">
    <citation type="journal article" date="2025" name="Microbiol. Resour. Announc.">
        <title>Draft genome sequences for Neonectria magnoliae and Neonectria punicea, canker pathogens of Liriodendron tulipifera and Acer saccharum in West Virginia.</title>
        <authorList>
            <person name="Petronek H.M."/>
            <person name="Kasson M.T."/>
            <person name="Metheny A.M."/>
            <person name="Stauder C.M."/>
            <person name="Lovett B."/>
            <person name="Lynch S.C."/>
            <person name="Garnas J.R."/>
            <person name="Kasson L.R."/>
            <person name="Stajich J.E."/>
        </authorList>
    </citation>
    <scope>NUCLEOTIDE SEQUENCE [LARGE SCALE GENOMIC DNA]</scope>
    <source>
        <strain evidence="1 2">NRRL 64653</strain>
    </source>
</reference>
<evidence type="ECO:0000313" key="1">
    <source>
        <dbReference type="EMBL" id="KAK7408209.1"/>
    </source>
</evidence>
<gene>
    <name evidence="1" type="ORF">QQX98_009618</name>
</gene>
<accession>A0ABR1GS34</accession>